<evidence type="ECO:0000259" key="1">
    <source>
        <dbReference type="Pfam" id="PF03797"/>
    </source>
</evidence>
<name>E7RU08_9BURK</name>
<accession>E7RU08</accession>
<dbReference type="SUPFAM" id="SSF103515">
    <property type="entry name" value="Autotransporter"/>
    <property type="match status" value="1"/>
</dbReference>
<keyword evidence="3" id="KW-1185">Reference proteome</keyword>
<reference evidence="2 3" key="1">
    <citation type="submission" date="2010-12" db="EMBL/GenBank/DDBJ databases">
        <authorList>
            <person name="Muzny D."/>
            <person name="Qin X."/>
            <person name="Deng J."/>
            <person name="Jiang H."/>
            <person name="Liu Y."/>
            <person name="Qu J."/>
            <person name="Song X.-Z."/>
            <person name="Zhang L."/>
            <person name="Thornton R."/>
            <person name="Coyle M."/>
            <person name="Francisco L."/>
            <person name="Jackson L."/>
            <person name="Javaid M."/>
            <person name="Korchina V."/>
            <person name="Kovar C."/>
            <person name="Mata R."/>
            <person name="Mathew T."/>
            <person name="Ngo R."/>
            <person name="Nguyen L."/>
            <person name="Nguyen N."/>
            <person name="Okwuonu G."/>
            <person name="Ongeri F."/>
            <person name="Pham C."/>
            <person name="Simmons D."/>
            <person name="Wilczek-Boney K."/>
            <person name="Hale W."/>
            <person name="Jakkamsetti A."/>
            <person name="Pham P."/>
            <person name="Ruth R."/>
            <person name="San Lucas F."/>
            <person name="Warren J."/>
            <person name="Zhang J."/>
            <person name="Zhao Z."/>
            <person name="Zhou C."/>
            <person name="Zhu D."/>
            <person name="Lee S."/>
            <person name="Bess C."/>
            <person name="Blankenburg K."/>
            <person name="Forbes L."/>
            <person name="Fu Q."/>
            <person name="Gubbala S."/>
            <person name="Hirani K."/>
            <person name="Jayaseelan J.C."/>
            <person name="Lara F."/>
            <person name="Munidasa M."/>
            <person name="Palculict T."/>
            <person name="Patil S."/>
            <person name="Pu L.-L."/>
            <person name="Saada N."/>
            <person name="Tang L."/>
            <person name="Weissenberger G."/>
            <person name="Zhu Y."/>
            <person name="Hemphill L."/>
            <person name="Shang Y."/>
            <person name="Youmans B."/>
            <person name="Ayvaz T."/>
            <person name="Ross M."/>
            <person name="Santibanez J."/>
            <person name="Aqrawi P."/>
            <person name="Gross S."/>
            <person name="Joshi V."/>
            <person name="Fowler G."/>
            <person name="Nazareth L."/>
            <person name="Reid J."/>
            <person name="Worley K."/>
            <person name="Petrosino J."/>
            <person name="Highlander S."/>
            <person name="Gibbs R."/>
        </authorList>
    </citation>
    <scope>NUCLEOTIDE SEQUENCE [LARGE SCALE GENOMIC DNA]</scope>
    <source>
        <strain evidence="2 3">ATCC 51599</strain>
    </source>
</reference>
<evidence type="ECO:0000313" key="2">
    <source>
        <dbReference type="EMBL" id="EFV96244.1"/>
    </source>
</evidence>
<dbReference type="Gene3D" id="2.40.128.130">
    <property type="entry name" value="Autotransporter beta-domain"/>
    <property type="match status" value="1"/>
</dbReference>
<dbReference type="EMBL" id="AEQP01000001">
    <property type="protein sequence ID" value="EFV96244.1"/>
    <property type="molecule type" value="Genomic_DNA"/>
</dbReference>
<feature type="domain" description="Autotransporter" evidence="1">
    <location>
        <begin position="108"/>
        <end position="287"/>
    </location>
</feature>
<dbReference type="Proteomes" id="UP000011021">
    <property type="component" value="Unassembled WGS sequence"/>
</dbReference>
<dbReference type="Pfam" id="PF03797">
    <property type="entry name" value="Autotransporter"/>
    <property type="match status" value="1"/>
</dbReference>
<organism evidence="2 3">
    <name type="scientific">Lautropia mirabilis ATCC 51599</name>
    <dbReference type="NCBI Taxonomy" id="887898"/>
    <lineage>
        <taxon>Bacteria</taxon>
        <taxon>Pseudomonadati</taxon>
        <taxon>Pseudomonadota</taxon>
        <taxon>Betaproteobacteria</taxon>
        <taxon>Burkholderiales</taxon>
        <taxon>Burkholderiaceae</taxon>
        <taxon>Lautropia</taxon>
    </lineage>
</organism>
<gene>
    <name evidence="2" type="ORF">HMPREF0551_0427</name>
</gene>
<dbReference type="HOGENOM" id="CLU_828452_0_0_4"/>
<sequence length="335" mass="36134">MAALLTLPALAQASNEMSGGICRKASESFLDQAQGGIQTHMAQIRTRQKQLARASSRDVPRFHNQLQLSDKISGNIPLATRGLQPGTARLLNSAPGKTNVYVRGTLYSINNSSGLGLTTPGTIVGSDQQVNEEVAIGFAAGRIATRKASGTVLSAYMSLQPMRAVMFDMSVSLGMHRARRDFLQSYAGTGLGVSGMSQAISLELNRQPETFHGWSFSPYSRYDLVATQLDATQLDGRGAHSNRSLSSLSLGSVMETDWFGTFGPIQPRLQVEVRHQVTDGNGTVKQRYKTHGIIGLGLTSRLSREMATFAESRYAAESGSATPESLLMLGVRLFF</sequence>
<evidence type="ECO:0000313" key="3">
    <source>
        <dbReference type="Proteomes" id="UP000011021"/>
    </source>
</evidence>
<dbReference type="InterPro" id="IPR005546">
    <property type="entry name" value="Autotransporte_beta"/>
</dbReference>
<proteinExistence type="predicted"/>
<dbReference type="AlphaFoldDB" id="E7RU08"/>
<protein>
    <recommendedName>
        <fullName evidence="1">Autotransporter domain-containing protein</fullName>
    </recommendedName>
</protein>
<dbReference type="InterPro" id="IPR036709">
    <property type="entry name" value="Autotransporte_beta_dom_sf"/>
</dbReference>
<comment type="caution">
    <text evidence="2">The sequence shown here is derived from an EMBL/GenBank/DDBJ whole genome shotgun (WGS) entry which is preliminary data.</text>
</comment>